<protein>
    <submittedName>
        <fullName evidence="2">SusD/RagB family nutrient-binding outer membrane lipoprotein</fullName>
    </submittedName>
</protein>
<dbReference type="InterPro" id="IPR041662">
    <property type="entry name" value="SusD-like_2"/>
</dbReference>
<dbReference type="InterPro" id="IPR011990">
    <property type="entry name" value="TPR-like_helical_dom_sf"/>
</dbReference>
<sequence>MKNYKLFIYIFAVAVALQLTTSCNKYDYYQTNPNNPSQATPALLLTDICVRVFVHDGLPMAYASRYLAYYERPDVNANYGWGAASFDNYDILRQVEQMNTLAIASNEVNYQAIAKLFRAVLFSQLTETFGDIPYAEALKVDEGNNTPVYDAQESIYVGILKELDEANSLFDATQNTISGDIIFDGDISKWKKFTNAFRLRLLIHLSKKEDNTNLNIKQQFQSIISNPAMYPLMESNDDNAQIVFNKTAANNSYPGFQSNSLQTSISMEQGFVDSLKVFADPRLFKVAAPVSGLPAGNFSSYEGVNEGLTVGEMQTASADASRIAPRYWQDQINEPMMLLGYQEQEFLIAEAISRNWISGAGTAEEHYKNGIVASMQFYGVPDADIQNYLATPKVKLAAATALQQIAVQKYFSMFMQAGWEPFYEQRRTGIPVFNVGDGTYNDQRVPRRWLYPQNEYNVNKANVDAAVQRQFNGDDDINGVIWLLK</sequence>
<dbReference type="AlphaFoldDB" id="A0A4U3L9S4"/>
<dbReference type="EMBL" id="SZQL01000001">
    <property type="protein sequence ID" value="TKK71880.1"/>
    <property type="molecule type" value="Genomic_DNA"/>
</dbReference>
<organism evidence="2 3">
    <name type="scientific">Ilyomonas limi</name>
    <dbReference type="NCBI Taxonomy" id="2575867"/>
    <lineage>
        <taxon>Bacteria</taxon>
        <taxon>Pseudomonadati</taxon>
        <taxon>Bacteroidota</taxon>
        <taxon>Chitinophagia</taxon>
        <taxon>Chitinophagales</taxon>
        <taxon>Chitinophagaceae</taxon>
        <taxon>Ilyomonas</taxon>
    </lineage>
</organism>
<evidence type="ECO:0000313" key="3">
    <source>
        <dbReference type="Proteomes" id="UP000305848"/>
    </source>
</evidence>
<name>A0A4U3L9S4_9BACT</name>
<feature type="signal peptide" evidence="1">
    <location>
        <begin position="1"/>
        <end position="25"/>
    </location>
</feature>
<feature type="chain" id="PRO_5020807955" evidence="1">
    <location>
        <begin position="26"/>
        <end position="485"/>
    </location>
</feature>
<dbReference type="RefSeq" id="WP_137260120.1">
    <property type="nucleotide sequence ID" value="NZ_SZQL01000001.1"/>
</dbReference>
<reference evidence="2 3" key="1">
    <citation type="submission" date="2019-05" db="EMBL/GenBank/DDBJ databases">
        <title>Panacibacter sp. strain 17mud1-8 Genome sequencing and assembly.</title>
        <authorList>
            <person name="Chhetri G."/>
        </authorList>
    </citation>
    <scope>NUCLEOTIDE SEQUENCE [LARGE SCALE GENOMIC DNA]</scope>
    <source>
        <strain evidence="2 3">17mud1-8</strain>
    </source>
</reference>
<dbReference type="Proteomes" id="UP000305848">
    <property type="component" value="Unassembled WGS sequence"/>
</dbReference>
<keyword evidence="3" id="KW-1185">Reference proteome</keyword>
<evidence type="ECO:0000313" key="2">
    <source>
        <dbReference type="EMBL" id="TKK71880.1"/>
    </source>
</evidence>
<comment type="caution">
    <text evidence="2">The sequence shown here is derived from an EMBL/GenBank/DDBJ whole genome shotgun (WGS) entry which is preliminary data.</text>
</comment>
<accession>A0A4U3L9S4</accession>
<dbReference type="Gene3D" id="1.25.40.390">
    <property type="match status" value="1"/>
</dbReference>
<gene>
    <name evidence="2" type="ORF">FC093_02355</name>
</gene>
<keyword evidence="1" id="KW-0732">Signal</keyword>
<proteinExistence type="predicted"/>
<dbReference type="SUPFAM" id="SSF48452">
    <property type="entry name" value="TPR-like"/>
    <property type="match status" value="1"/>
</dbReference>
<dbReference type="PROSITE" id="PS51257">
    <property type="entry name" value="PROKAR_LIPOPROTEIN"/>
    <property type="match status" value="1"/>
</dbReference>
<dbReference type="OrthoDB" id="9766256at2"/>
<evidence type="ECO:0000256" key="1">
    <source>
        <dbReference type="SAM" id="SignalP"/>
    </source>
</evidence>
<dbReference type="Pfam" id="PF12771">
    <property type="entry name" value="SusD-like_2"/>
    <property type="match status" value="1"/>
</dbReference>
<keyword evidence="2" id="KW-0449">Lipoprotein</keyword>